<keyword evidence="2" id="KW-1185">Reference proteome</keyword>
<sequence length="145" mass="16406">MMKKKIEIISLSLILFVATTGIPMYYHYCQMIEQTSMNGCLVCNIETNEEQSSCCSENTFDQRNKISSSTSDCCQVNFVYLNVDDQFLLNKTEIQVQLVKIIDLPALNEEVSNNLVSSNKSFNSDPSPPFLIDPELYLTNSVLLI</sequence>
<evidence type="ECO:0000313" key="1">
    <source>
        <dbReference type="EMBL" id="AFH48576.1"/>
    </source>
</evidence>
<reference evidence="1 2" key="1">
    <citation type="journal article" date="2012" name="Front. Microbiol.">
        <title>Complete genome of Ignavibacterium album, a metabolically versatile, flagellated, facultative anaerobe from the phylum Chlorobi.</title>
        <authorList>
            <person name="Liu Z."/>
            <person name="Frigaard N.-U."/>
            <person name="Vogl K."/>
            <person name="Iino T."/>
            <person name="Ohkuma M."/>
            <person name="Overmann J."/>
            <person name="Bryant D.A."/>
        </authorList>
    </citation>
    <scope>NUCLEOTIDE SEQUENCE [LARGE SCALE GENOMIC DNA]</scope>
    <source>
        <strain evidence="2">DSM 19864 / JCM 16511 / NBRC 101810 / Mat9-16</strain>
    </source>
</reference>
<evidence type="ECO:0000313" key="2">
    <source>
        <dbReference type="Proteomes" id="UP000007394"/>
    </source>
</evidence>
<gene>
    <name evidence="1" type="ordered locus">IALB_0864</name>
</gene>
<dbReference type="InterPro" id="IPR058512">
    <property type="entry name" value="DUF8199"/>
</dbReference>
<dbReference type="AlphaFoldDB" id="I0AHW9"/>
<dbReference type="STRING" id="945713.IALB_0864"/>
<dbReference type="Pfam" id="PF26622">
    <property type="entry name" value="DUF8199"/>
    <property type="match status" value="1"/>
</dbReference>
<dbReference type="KEGG" id="ial:IALB_0864"/>
<dbReference type="Proteomes" id="UP000007394">
    <property type="component" value="Chromosome"/>
</dbReference>
<proteinExistence type="predicted"/>
<name>I0AHW9_IGNAJ</name>
<accession>I0AHW9</accession>
<dbReference type="EMBL" id="CP003418">
    <property type="protein sequence ID" value="AFH48576.1"/>
    <property type="molecule type" value="Genomic_DNA"/>
</dbReference>
<organism evidence="1 2">
    <name type="scientific">Ignavibacterium album (strain DSM 19864 / JCM 16511 / NBRC 101810 / Mat9-16)</name>
    <dbReference type="NCBI Taxonomy" id="945713"/>
    <lineage>
        <taxon>Bacteria</taxon>
        <taxon>Pseudomonadati</taxon>
        <taxon>Ignavibacteriota</taxon>
        <taxon>Ignavibacteria</taxon>
        <taxon>Ignavibacteriales</taxon>
        <taxon>Ignavibacteriaceae</taxon>
        <taxon>Ignavibacterium</taxon>
    </lineage>
</organism>
<dbReference type="HOGENOM" id="CLU_1784263_0_0_10"/>
<protein>
    <submittedName>
        <fullName evidence="1">Uncharacterized protein</fullName>
    </submittedName>
</protein>